<keyword evidence="5 7" id="KW-0378">Hydrolase</keyword>
<evidence type="ECO:0000256" key="9">
    <source>
        <dbReference type="SAM" id="SignalP"/>
    </source>
</evidence>
<keyword evidence="4 7" id="KW-0645">Protease</keyword>
<name>A0ABS1J7A9_9BACL</name>
<dbReference type="PROSITE" id="PS00138">
    <property type="entry name" value="SUBTILASE_SER"/>
    <property type="match status" value="1"/>
</dbReference>
<evidence type="ECO:0000256" key="5">
    <source>
        <dbReference type="ARBA" id="ARBA00022801"/>
    </source>
</evidence>
<dbReference type="PROSITE" id="PS51892">
    <property type="entry name" value="SUBTILASE"/>
    <property type="match status" value="1"/>
</dbReference>
<dbReference type="PROSITE" id="PS00137">
    <property type="entry name" value="SUBTILASE_HIS"/>
    <property type="match status" value="1"/>
</dbReference>
<evidence type="ECO:0000259" key="10">
    <source>
        <dbReference type="Pfam" id="PF00082"/>
    </source>
</evidence>
<dbReference type="RefSeq" id="WP_201631543.1">
    <property type="nucleotide sequence ID" value="NZ_JAEQNB010000001.1"/>
</dbReference>
<dbReference type="CDD" id="cd07484">
    <property type="entry name" value="Peptidases_S8_Thermitase_like"/>
    <property type="match status" value="1"/>
</dbReference>
<dbReference type="InterPro" id="IPR054399">
    <property type="entry name" value="Fervidolysin-like_N_prodom"/>
</dbReference>
<feature type="domain" description="FlgD/Vpr Ig-like" evidence="11">
    <location>
        <begin position="956"/>
        <end position="1022"/>
    </location>
</feature>
<feature type="signal peptide" evidence="9">
    <location>
        <begin position="1"/>
        <end position="31"/>
    </location>
</feature>
<gene>
    <name evidence="13" type="ORF">JJB07_04675</name>
</gene>
<dbReference type="Pfam" id="PF13860">
    <property type="entry name" value="FlgD_ig"/>
    <property type="match status" value="8"/>
</dbReference>
<dbReference type="InterPro" id="IPR025965">
    <property type="entry name" value="FlgD/Vpr_Ig-like"/>
</dbReference>
<keyword evidence="9" id="KW-0732">Signal</keyword>
<evidence type="ECO:0000313" key="14">
    <source>
        <dbReference type="Proteomes" id="UP000602284"/>
    </source>
</evidence>
<evidence type="ECO:0000256" key="4">
    <source>
        <dbReference type="ARBA" id="ARBA00022670"/>
    </source>
</evidence>
<dbReference type="Gene3D" id="2.60.40.4070">
    <property type="match status" value="8"/>
</dbReference>
<dbReference type="PRINTS" id="PR00723">
    <property type="entry name" value="SUBTILISIN"/>
</dbReference>
<dbReference type="PANTHER" id="PTHR43806:SF11">
    <property type="entry name" value="CEREVISIN-RELATED"/>
    <property type="match status" value="1"/>
</dbReference>
<feature type="domain" description="Fervidolysin-like N-terminal prodomain" evidence="12">
    <location>
        <begin position="57"/>
        <end position="126"/>
    </location>
</feature>
<dbReference type="PROSITE" id="PS00136">
    <property type="entry name" value="SUBTILASE_ASP"/>
    <property type="match status" value="1"/>
</dbReference>
<dbReference type="PANTHER" id="PTHR43806">
    <property type="entry name" value="PEPTIDASE S8"/>
    <property type="match status" value="1"/>
</dbReference>
<evidence type="ECO:0000256" key="2">
    <source>
        <dbReference type="ARBA" id="ARBA00011073"/>
    </source>
</evidence>
<evidence type="ECO:0000259" key="11">
    <source>
        <dbReference type="Pfam" id="PF13860"/>
    </source>
</evidence>
<dbReference type="InterPro" id="IPR023827">
    <property type="entry name" value="Peptidase_S8_Asp-AS"/>
</dbReference>
<feature type="domain" description="FlgD/Vpr Ig-like" evidence="11">
    <location>
        <begin position="750"/>
        <end position="819"/>
    </location>
</feature>
<proteinExistence type="inferred from homology"/>
<feature type="domain" description="FlgD/Vpr Ig-like" evidence="11">
    <location>
        <begin position="1057"/>
        <end position="1124"/>
    </location>
</feature>
<comment type="caution">
    <text evidence="13">The sequence shown here is derived from an EMBL/GenBank/DDBJ whole genome shotgun (WGS) entry which is preliminary data.</text>
</comment>
<dbReference type="EMBL" id="JAEQNB010000001">
    <property type="protein sequence ID" value="MBL0385939.1"/>
    <property type="molecule type" value="Genomic_DNA"/>
</dbReference>
<feature type="domain" description="FlgD/Vpr Ig-like" evidence="11">
    <location>
        <begin position="853"/>
        <end position="924"/>
    </location>
</feature>
<evidence type="ECO:0000256" key="7">
    <source>
        <dbReference type="PROSITE-ProRule" id="PRU01240"/>
    </source>
</evidence>
<keyword evidence="14" id="KW-1185">Reference proteome</keyword>
<dbReference type="Proteomes" id="UP000602284">
    <property type="component" value="Unassembled WGS sequence"/>
</dbReference>
<feature type="domain" description="FlgD/Vpr Ig-like" evidence="11">
    <location>
        <begin position="1162"/>
        <end position="1229"/>
    </location>
</feature>
<comment type="similarity">
    <text evidence="2 7 8">Belongs to the peptidase S8 family.</text>
</comment>
<feature type="domain" description="FlgD/Vpr Ig-like" evidence="11">
    <location>
        <begin position="646"/>
        <end position="716"/>
    </location>
</feature>
<feature type="domain" description="FlgD/Vpr Ig-like" evidence="11">
    <location>
        <begin position="443"/>
        <end position="506"/>
    </location>
</feature>
<feature type="active site" description="Charge relay system" evidence="7">
    <location>
        <position position="357"/>
    </location>
</feature>
<dbReference type="InterPro" id="IPR000209">
    <property type="entry name" value="Peptidase_S8/S53_dom"/>
</dbReference>
<evidence type="ECO:0000256" key="1">
    <source>
        <dbReference type="ARBA" id="ARBA00004613"/>
    </source>
</evidence>
<feature type="domain" description="FlgD/Vpr Ig-like" evidence="11">
    <location>
        <begin position="542"/>
        <end position="613"/>
    </location>
</feature>
<reference evidence="13 14" key="1">
    <citation type="submission" date="2021-01" db="EMBL/GenBank/DDBJ databases">
        <title>Tumebacillus sp. strain ITR2 16S ribosomal RNA gene Genome sequencing and assembly.</title>
        <authorList>
            <person name="Kang M."/>
        </authorList>
    </citation>
    <scope>NUCLEOTIDE SEQUENCE [LARGE SCALE GENOMIC DNA]</scope>
    <source>
        <strain evidence="13 14">ITR2</strain>
    </source>
</reference>
<dbReference type="InterPro" id="IPR022398">
    <property type="entry name" value="Peptidase_S8_His-AS"/>
</dbReference>
<evidence type="ECO:0000259" key="12">
    <source>
        <dbReference type="Pfam" id="PF22148"/>
    </source>
</evidence>
<feature type="domain" description="Peptidase S8/S53" evidence="10">
    <location>
        <begin position="163"/>
        <end position="405"/>
    </location>
</feature>
<feature type="active site" description="Charge relay system" evidence="7">
    <location>
        <position position="203"/>
    </location>
</feature>
<evidence type="ECO:0000313" key="13">
    <source>
        <dbReference type="EMBL" id="MBL0385939.1"/>
    </source>
</evidence>
<dbReference type="InterPro" id="IPR036852">
    <property type="entry name" value="Peptidase_S8/S53_dom_sf"/>
</dbReference>
<dbReference type="InterPro" id="IPR015500">
    <property type="entry name" value="Peptidase_S8_subtilisin-rel"/>
</dbReference>
<feature type="active site" description="Charge relay system" evidence="7">
    <location>
        <position position="170"/>
    </location>
</feature>
<accession>A0ABS1J7A9</accession>
<dbReference type="SUPFAM" id="SSF52743">
    <property type="entry name" value="Subtilisin-like"/>
    <property type="match status" value="1"/>
</dbReference>
<sequence>MQGSRGTWKWVLTLGAGFTAASWFAVTPAHADNSKFIEMNTLSQSQLSASVDAILADSSKFTAGDLIVKYKPGTDAAKIAGKHAASVQKSNKGLRLGKLALTKNANLKQTYMDLVNDPDVEYVQPNYKYDLTATPNDPSYSLQWSLPKMHVPEAWDKTQGDSSMVIAVVDTGVLSYHPDLSGSLLPGYNAITNDGNYNDDNGHGTHVAGIAAGMMGNGVGISGVAGHAKILPVKAMSASGSGSDLDIAEGITWAADHGAKVINLSLGSASFSQTMQDAINYAYSKGCLIVAAAGNDNSSALHYPGADEHVLCVMATTETNTKATFSNYGSYVDIAAPGTNIYATTYDGAYGYKQGTSMASPNVAGVAALVWNYRPTLTNFQLERVLESSALDLGTAGKDTTFGYGLVNAFSAMTAAVDTTPIGLTLTGVTPNPFAPTGSNVSTFSYSIAEPGNVTLKVLDASGNVVRTLLNNSAVTVGAKSVTWDGKNDAKVLVAEGEYTFQLTAVDSWGNSATPLTRTISVDRTAPVISGNTVSANPFVPTGTNTVGLTYALSEPAKVTVGIYNSANALVKTLVTNVQQSAGANSLTWDGKNSSGVLAPDGIYTYKITATDAANLSAVAVSGAVGLDRFKPSITAVSDTPDPFKVTGTANSTIAYTLSEESTVDIKIYDASGTLVRTLQNAKLPSGAKTVAWNGKNDAGTLVADGIYTYKINATDSFNNQAAEVTGTITTDKTTPSLTLTTSAVKFGPGSETLSLNYTLSEKSKVTTTVTNSAGAVVRTLENAILKDGGSYSVPWDGKNASGVLVPDGVYTVKVTATDLVGWVSNPVSATVTTETGAAKVTNLKATPNPFKVTGTTLATFTYTLSEDATVSLKVTDSNSNAIKTLVNGVLKAGAQTVTWNGKTDAGILVDDKEYTYTLTATDAGGNVTTLSGTIKTDKTAPTLGNLTFSLAPPDSITLAVDLSEDVKLTAGVYNNVGALVRNLTVPTLATAGTLNLTWDGKTSAGQMAPDGTYTFKLTGTDAAGWVTNASAQLYLETGAPKLTALSNSPLIFRPTGTNLNTLAFTLSEDATLVIKVADSNGNVVRTLYNAKQTPGAKTIQWNGKTDAGVLVGTGVYTYKIDAVDLKGNVAATVTSNVSVDVTAPTFTTPTFSVNPFHPTTGATTALSYNLSEDATVTVTVVNASGAAVKTLLNGVKQSAGSNTVAWDGKNSSGVVLAAGTYTVKLRAVDAVGLIGETSFTIVIN</sequence>
<protein>
    <submittedName>
        <fullName evidence="13">S8 family serine peptidase</fullName>
    </submittedName>
</protein>
<dbReference type="Gene3D" id="3.40.50.200">
    <property type="entry name" value="Peptidase S8/S53 domain"/>
    <property type="match status" value="1"/>
</dbReference>
<dbReference type="InterPro" id="IPR050131">
    <property type="entry name" value="Peptidase_S8_subtilisin-like"/>
</dbReference>
<organism evidence="13 14">
    <name type="scientific">Tumebacillus amylolyticus</name>
    <dbReference type="NCBI Taxonomy" id="2801339"/>
    <lineage>
        <taxon>Bacteria</taxon>
        <taxon>Bacillati</taxon>
        <taxon>Bacillota</taxon>
        <taxon>Bacilli</taxon>
        <taxon>Bacillales</taxon>
        <taxon>Alicyclobacillaceae</taxon>
        <taxon>Tumebacillus</taxon>
    </lineage>
</organism>
<dbReference type="InterPro" id="IPR023828">
    <property type="entry name" value="Peptidase_S8_Ser-AS"/>
</dbReference>
<keyword evidence="6 7" id="KW-0720">Serine protease</keyword>
<evidence type="ECO:0000256" key="6">
    <source>
        <dbReference type="ARBA" id="ARBA00022825"/>
    </source>
</evidence>
<dbReference type="Pfam" id="PF22148">
    <property type="entry name" value="Fervidolysin_NPro-like"/>
    <property type="match status" value="1"/>
</dbReference>
<dbReference type="Pfam" id="PF00082">
    <property type="entry name" value="Peptidase_S8"/>
    <property type="match status" value="1"/>
</dbReference>
<evidence type="ECO:0000256" key="3">
    <source>
        <dbReference type="ARBA" id="ARBA00022525"/>
    </source>
</evidence>
<evidence type="ECO:0000256" key="8">
    <source>
        <dbReference type="RuleBase" id="RU003355"/>
    </source>
</evidence>
<feature type="chain" id="PRO_5047289470" evidence="9">
    <location>
        <begin position="32"/>
        <end position="1245"/>
    </location>
</feature>
<dbReference type="InterPro" id="IPR034084">
    <property type="entry name" value="Thermitase-like_dom"/>
</dbReference>
<comment type="subcellular location">
    <subcellularLocation>
        <location evidence="1">Secreted</location>
    </subcellularLocation>
</comment>
<keyword evidence="3" id="KW-0964">Secreted</keyword>